<evidence type="ECO:0000313" key="2">
    <source>
        <dbReference type="EMBL" id="OAV86867.1"/>
    </source>
</evidence>
<reference evidence="2" key="2">
    <citation type="submission" date="2016-05" db="EMBL/GenBank/DDBJ databases">
        <title>Comparative analysis highlights variable genome content of wheat rusts and divergence of the mating loci.</title>
        <authorList>
            <person name="Cuomo C.A."/>
            <person name="Bakkeren G."/>
            <person name="Szabo L."/>
            <person name="Khalil H."/>
            <person name="Joly D."/>
            <person name="Goldberg J."/>
            <person name="Young S."/>
            <person name="Zeng Q."/>
            <person name="Fellers J."/>
        </authorList>
    </citation>
    <scope>NUCLEOTIDE SEQUENCE [LARGE SCALE GENOMIC DNA]</scope>
    <source>
        <strain evidence="2">1-1 BBBD Race 1</strain>
    </source>
</reference>
<name>A0A180G2J4_PUCT1</name>
<feature type="compositionally biased region" description="Polar residues" evidence="1">
    <location>
        <begin position="195"/>
        <end position="205"/>
    </location>
</feature>
<feature type="compositionally biased region" description="Basic residues" evidence="1">
    <location>
        <begin position="143"/>
        <end position="162"/>
    </location>
</feature>
<dbReference type="AlphaFoldDB" id="A0A180G2J4"/>
<feature type="region of interest" description="Disordered" evidence="1">
    <location>
        <begin position="1"/>
        <end position="29"/>
    </location>
</feature>
<sequence>MDMGSSSSKSLSSTPPPTQQDLEQNIVRKPLPAPSYREFILQNQSSPSLALLNPKESILPTEIQKITPKEYRRSIDAAARSASNILALKLPRHCKQKAQELAASLHSSKQSWEETGVIPEEEDIKITNPADHPHPTSNTVTQSRKRVTRRPATKKPATKHSSVRAVNLLTQPHKNPPVSPAPGPAAVPASAPGSLSTEPPTNNLSCGADGPLLPSKNLDGANKTNWNPWEPVDNRSSSAPDDDEEALPTNQILTDVPAHNSDGSQLTLTLTDSTPNANPTGAEHPPAHESGSLPLFKPASPDPRPQDSPSAQQPSTTSHSNDTTKAQPANSSPGAHSVQLTIIQSTTIRTQVISISQSFSGSKPSWSKYQTTWTSLAALIQNRAPPMPPPPPPRSSSAFHLQRAACSYGMWLQTIASLAETFLSPSLMEQWYCPDVIDFPRLTGFGDKNNNLRPGSFIPTVTKTPHPESALVQGLF</sequence>
<dbReference type="VEuPathDB" id="FungiDB:PTTG_29687"/>
<feature type="compositionally biased region" description="Pro residues" evidence="1">
    <location>
        <begin position="174"/>
        <end position="185"/>
    </location>
</feature>
<gene>
    <name evidence="2" type="ORF">PTTG_29687</name>
</gene>
<evidence type="ECO:0000256" key="1">
    <source>
        <dbReference type="SAM" id="MobiDB-lite"/>
    </source>
</evidence>
<feature type="compositionally biased region" description="Polar residues" evidence="1">
    <location>
        <begin position="307"/>
        <end position="336"/>
    </location>
</feature>
<accession>A0A180G2J4</accession>
<evidence type="ECO:0000313" key="3">
    <source>
        <dbReference type="EnsemblFungi" id="PTTG_29687-t43_1-p1"/>
    </source>
</evidence>
<feature type="compositionally biased region" description="Polar residues" evidence="1">
    <location>
        <begin position="261"/>
        <end position="279"/>
    </location>
</feature>
<reference evidence="3" key="4">
    <citation type="submission" date="2025-05" db="UniProtKB">
        <authorList>
            <consortium name="EnsemblFungi"/>
        </authorList>
    </citation>
    <scope>IDENTIFICATION</scope>
    <source>
        <strain evidence="3">isolate 1-1 / race 1 (BBBD)</strain>
    </source>
</reference>
<organism evidence="2">
    <name type="scientific">Puccinia triticina (isolate 1-1 / race 1 (BBBD))</name>
    <name type="common">Brown leaf rust fungus</name>
    <dbReference type="NCBI Taxonomy" id="630390"/>
    <lineage>
        <taxon>Eukaryota</taxon>
        <taxon>Fungi</taxon>
        <taxon>Dikarya</taxon>
        <taxon>Basidiomycota</taxon>
        <taxon>Pucciniomycotina</taxon>
        <taxon>Pucciniomycetes</taxon>
        <taxon>Pucciniales</taxon>
        <taxon>Pucciniaceae</taxon>
        <taxon>Puccinia</taxon>
    </lineage>
</organism>
<dbReference type="Proteomes" id="UP000005240">
    <property type="component" value="Unassembled WGS sequence"/>
</dbReference>
<dbReference type="EnsemblFungi" id="PTTG_29687-t43_1">
    <property type="protein sequence ID" value="PTTG_29687-t43_1-p1"/>
    <property type="gene ID" value="PTTG_29687"/>
</dbReference>
<dbReference type="EMBL" id="ADAS02000753">
    <property type="protein sequence ID" value="OAV86867.1"/>
    <property type="molecule type" value="Genomic_DNA"/>
</dbReference>
<keyword evidence="4" id="KW-1185">Reference proteome</keyword>
<protein>
    <submittedName>
        <fullName evidence="2 3">Uncharacterized protein</fullName>
    </submittedName>
</protein>
<reference evidence="2" key="1">
    <citation type="submission" date="2009-11" db="EMBL/GenBank/DDBJ databases">
        <authorList>
            <consortium name="The Broad Institute Genome Sequencing Platform"/>
            <person name="Ward D."/>
            <person name="Feldgarden M."/>
            <person name="Earl A."/>
            <person name="Young S.K."/>
            <person name="Zeng Q."/>
            <person name="Koehrsen M."/>
            <person name="Alvarado L."/>
            <person name="Berlin A."/>
            <person name="Bochicchio J."/>
            <person name="Borenstein D."/>
            <person name="Chapman S.B."/>
            <person name="Chen Z."/>
            <person name="Engels R."/>
            <person name="Freedman E."/>
            <person name="Gellesch M."/>
            <person name="Goldberg J."/>
            <person name="Griggs A."/>
            <person name="Gujja S."/>
            <person name="Heilman E."/>
            <person name="Heiman D."/>
            <person name="Hepburn T."/>
            <person name="Howarth C."/>
            <person name="Jen D."/>
            <person name="Larson L."/>
            <person name="Lewis B."/>
            <person name="Mehta T."/>
            <person name="Park D."/>
            <person name="Pearson M."/>
            <person name="Roberts A."/>
            <person name="Saif S."/>
            <person name="Shea T."/>
            <person name="Shenoy N."/>
            <person name="Sisk P."/>
            <person name="Stolte C."/>
            <person name="Sykes S."/>
            <person name="Thomson T."/>
            <person name="Walk T."/>
            <person name="White J."/>
            <person name="Yandava C."/>
            <person name="Izard J."/>
            <person name="Baranova O.V."/>
            <person name="Blanton J.M."/>
            <person name="Tanner A.C."/>
            <person name="Dewhirst F.E."/>
            <person name="Haas B."/>
            <person name="Nusbaum C."/>
            <person name="Birren B."/>
        </authorList>
    </citation>
    <scope>NUCLEOTIDE SEQUENCE [LARGE SCALE GENOMIC DNA]</scope>
    <source>
        <strain evidence="2">1-1 BBBD Race 1</strain>
    </source>
</reference>
<evidence type="ECO:0000313" key="4">
    <source>
        <dbReference type="Proteomes" id="UP000005240"/>
    </source>
</evidence>
<feature type="compositionally biased region" description="Low complexity" evidence="1">
    <location>
        <begin position="1"/>
        <end position="13"/>
    </location>
</feature>
<proteinExistence type="predicted"/>
<feature type="region of interest" description="Disordered" evidence="1">
    <location>
        <begin position="126"/>
        <end position="336"/>
    </location>
</feature>
<reference evidence="3 4" key="3">
    <citation type="journal article" date="2017" name="G3 (Bethesda)">
        <title>Comparative analysis highlights variable genome content of wheat rusts and divergence of the mating loci.</title>
        <authorList>
            <person name="Cuomo C.A."/>
            <person name="Bakkeren G."/>
            <person name="Khalil H.B."/>
            <person name="Panwar V."/>
            <person name="Joly D."/>
            <person name="Linning R."/>
            <person name="Sakthikumar S."/>
            <person name="Song X."/>
            <person name="Adiconis X."/>
            <person name="Fan L."/>
            <person name="Goldberg J.M."/>
            <person name="Levin J.Z."/>
            <person name="Young S."/>
            <person name="Zeng Q."/>
            <person name="Anikster Y."/>
            <person name="Bruce M."/>
            <person name="Wang M."/>
            <person name="Yin C."/>
            <person name="McCallum B."/>
            <person name="Szabo L.J."/>
            <person name="Hulbert S."/>
            <person name="Chen X."/>
            <person name="Fellers J.P."/>
        </authorList>
    </citation>
    <scope>NUCLEOTIDE SEQUENCE</scope>
    <source>
        <strain evidence="3">isolate 1-1 / race 1 (BBBD)</strain>
        <strain evidence="4">Isolate 1-1 / race 1 (BBBD)</strain>
    </source>
</reference>